<evidence type="ECO:0000313" key="1">
    <source>
        <dbReference type="EMBL" id="BBA36130.1"/>
    </source>
</evidence>
<reference evidence="1 2" key="1">
    <citation type="submission" date="2016-12" db="EMBL/GenBank/DDBJ databases">
        <title>Genome sequencing of Methylocaldum marinum.</title>
        <authorList>
            <person name="Takeuchi M."/>
            <person name="Kamagata Y."/>
            <person name="Hiraoka S."/>
            <person name="Oshima K."/>
            <person name="Hattori M."/>
            <person name="Iwasaki W."/>
        </authorList>
    </citation>
    <scope>NUCLEOTIDE SEQUENCE [LARGE SCALE GENOMIC DNA]</scope>
    <source>
        <strain evidence="1 2">S8</strain>
    </source>
</reference>
<protein>
    <submittedName>
        <fullName evidence="1">Uncharacterized protein</fullName>
    </submittedName>
</protein>
<gene>
    <name evidence="1" type="ORF">sS8_4200</name>
</gene>
<dbReference type="AlphaFoldDB" id="A0A250KWV3"/>
<keyword evidence="2" id="KW-1185">Reference proteome</keyword>
<dbReference type="EMBL" id="AP017928">
    <property type="protein sequence ID" value="BBA36130.1"/>
    <property type="molecule type" value="Genomic_DNA"/>
</dbReference>
<evidence type="ECO:0000313" key="2">
    <source>
        <dbReference type="Proteomes" id="UP000266313"/>
    </source>
</evidence>
<sequence length="62" mass="7209">MGLYAQYVCATLKQLRRYPLELRLGTGFADPVLEFRSQLSGDDGKWEVQDRAMTRFPGRFPR</sequence>
<name>A0A250KWV3_9GAMM</name>
<organism evidence="1 2">
    <name type="scientific">Methylocaldum marinum</name>
    <dbReference type="NCBI Taxonomy" id="1432792"/>
    <lineage>
        <taxon>Bacteria</taxon>
        <taxon>Pseudomonadati</taxon>
        <taxon>Pseudomonadota</taxon>
        <taxon>Gammaproteobacteria</taxon>
        <taxon>Methylococcales</taxon>
        <taxon>Methylococcaceae</taxon>
        <taxon>Methylocaldum</taxon>
    </lineage>
</organism>
<dbReference type="KEGG" id="mmai:sS8_4200"/>
<accession>A0A250KWV3</accession>
<proteinExistence type="predicted"/>
<dbReference type="Proteomes" id="UP000266313">
    <property type="component" value="Chromosome"/>
</dbReference>